<keyword evidence="4" id="KW-1185">Reference proteome</keyword>
<organism evidence="3 4">
    <name type="scientific">Confluentibacter flavum</name>
    <dbReference type="NCBI Taxonomy" id="1909700"/>
    <lineage>
        <taxon>Bacteria</taxon>
        <taxon>Pseudomonadati</taxon>
        <taxon>Bacteroidota</taxon>
        <taxon>Flavobacteriia</taxon>
        <taxon>Flavobacteriales</taxon>
        <taxon>Flavobacteriaceae</taxon>
        <taxon>Confluentibacter</taxon>
    </lineage>
</organism>
<evidence type="ECO:0000259" key="2">
    <source>
        <dbReference type="PROSITE" id="PS50943"/>
    </source>
</evidence>
<sequence>MESEEQNRAIVKLGLKIRKIREESTDFSQEKLALEADLSENQIRRIEKGQTNPTIKTLLIIAKVLKVDLKDLF</sequence>
<comment type="caution">
    <text evidence="3">The sequence shown here is derived from an EMBL/GenBank/DDBJ whole genome shotgun (WGS) entry which is preliminary data.</text>
</comment>
<name>A0A2N3HH31_9FLAO</name>
<dbReference type="Proteomes" id="UP000233435">
    <property type="component" value="Unassembled WGS sequence"/>
</dbReference>
<dbReference type="Pfam" id="PF01381">
    <property type="entry name" value="HTH_3"/>
    <property type="match status" value="1"/>
</dbReference>
<dbReference type="GO" id="GO:0005829">
    <property type="term" value="C:cytosol"/>
    <property type="evidence" value="ECO:0007669"/>
    <property type="project" value="TreeGrafter"/>
</dbReference>
<dbReference type="PANTHER" id="PTHR46797:SF1">
    <property type="entry name" value="METHYLPHOSPHONATE SYNTHASE"/>
    <property type="match status" value="1"/>
</dbReference>
<dbReference type="RefSeq" id="WP_106660499.1">
    <property type="nucleotide sequence ID" value="NZ_PJEO01000051.1"/>
</dbReference>
<dbReference type="AlphaFoldDB" id="A0A2N3HH31"/>
<dbReference type="Gene3D" id="1.10.260.40">
    <property type="entry name" value="lambda repressor-like DNA-binding domains"/>
    <property type="match status" value="1"/>
</dbReference>
<dbReference type="EMBL" id="PJEO01000051">
    <property type="protein sequence ID" value="PKQ44214.1"/>
    <property type="molecule type" value="Genomic_DNA"/>
</dbReference>
<dbReference type="InterPro" id="IPR010982">
    <property type="entry name" value="Lambda_DNA-bd_dom_sf"/>
</dbReference>
<dbReference type="SUPFAM" id="SSF47413">
    <property type="entry name" value="lambda repressor-like DNA-binding domains"/>
    <property type="match status" value="1"/>
</dbReference>
<protein>
    <submittedName>
        <fullName evidence="3">XRE family transcriptional regulator</fullName>
    </submittedName>
</protein>
<gene>
    <name evidence="3" type="ORF">CSW08_14015</name>
</gene>
<dbReference type="SMART" id="SM00530">
    <property type="entry name" value="HTH_XRE"/>
    <property type="match status" value="1"/>
</dbReference>
<reference evidence="3 4" key="1">
    <citation type="submission" date="2017-12" db="EMBL/GenBank/DDBJ databases">
        <title>Confluentibacter flavum sp. nov., isolated from the saline lake.</title>
        <authorList>
            <person name="Yu L."/>
        </authorList>
    </citation>
    <scope>NUCLEOTIDE SEQUENCE [LARGE SCALE GENOMIC DNA]</scope>
    <source>
        <strain evidence="3 4">3B</strain>
    </source>
</reference>
<proteinExistence type="predicted"/>
<feature type="domain" description="HTH cro/C1-type" evidence="2">
    <location>
        <begin position="17"/>
        <end position="72"/>
    </location>
</feature>
<dbReference type="InterPro" id="IPR001387">
    <property type="entry name" value="Cro/C1-type_HTH"/>
</dbReference>
<evidence type="ECO:0000313" key="4">
    <source>
        <dbReference type="Proteomes" id="UP000233435"/>
    </source>
</evidence>
<keyword evidence="1" id="KW-0238">DNA-binding</keyword>
<accession>A0A2N3HH31</accession>
<dbReference type="GO" id="GO:0003700">
    <property type="term" value="F:DNA-binding transcription factor activity"/>
    <property type="evidence" value="ECO:0007669"/>
    <property type="project" value="TreeGrafter"/>
</dbReference>
<dbReference type="PROSITE" id="PS50943">
    <property type="entry name" value="HTH_CROC1"/>
    <property type="match status" value="1"/>
</dbReference>
<dbReference type="CDD" id="cd00093">
    <property type="entry name" value="HTH_XRE"/>
    <property type="match status" value="1"/>
</dbReference>
<evidence type="ECO:0000313" key="3">
    <source>
        <dbReference type="EMBL" id="PKQ44214.1"/>
    </source>
</evidence>
<dbReference type="InterPro" id="IPR050807">
    <property type="entry name" value="TransReg_Diox_bact_type"/>
</dbReference>
<dbReference type="PANTHER" id="PTHR46797">
    <property type="entry name" value="HTH-TYPE TRANSCRIPTIONAL REGULATOR"/>
    <property type="match status" value="1"/>
</dbReference>
<dbReference type="GO" id="GO:0003677">
    <property type="term" value="F:DNA binding"/>
    <property type="evidence" value="ECO:0007669"/>
    <property type="project" value="UniProtKB-KW"/>
</dbReference>
<evidence type="ECO:0000256" key="1">
    <source>
        <dbReference type="ARBA" id="ARBA00023125"/>
    </source>
</evidence>